<dbReference type="Proteomes" id="UP001595477">
    <property type="component" value="Unassembled WGS sequence"/>
</dbReference>
<gene>
    <name evidence="1" type="ORF">ACFOEW_01760</name>
</gene>
<evidence type="ECO:0000313" key="1">
    <source>
        <dbReference type="EMBL" id="MFC3200541.1"/>
    </source>
</evidence>
<protein>
    <submittedName>
        <fullName evidence="1">Uncharacterized protein</fullName>
    </submittedName>
</protein>
<sequence>MATTTVYNWIIVSVYDRYDQHDHNTFVGKVLYGFVLDDQTYRFAPNDYVTSSRIEKCDLKRGIIETHSGSVYVLHGTGTDAAIDFRDFELLRMGYSPIQIAQLNTASNGMIH</sequence>
<accession>A0ABV7JWJ4</accession>
<name>A0ABV7JWJ4_9ALTE</name>
<comment type="caution">
    <text evidence="1">The sequence shown here is derived from an EMBL/GenBank/DDBJ whole genome shotgun (WGS) entry which is preliminary data.</text>
</comment>
<organism evidence="1 2">
    <name type="scientific">Alteromonas oceani</name>
    <dbReference type="NCBI Taxonomy" id="2071609"/>
    <lineage>
        <taxon>Bacteria</taxon>
        <taxon>Pseudomonadati</taxon>
        <taxon>Pseudomonadota</taxon>
        <taxon>Gammaproteobacteria</taxon>
        <taxon>Alteromonadales</taxon>
        <taxon>Alteromonadaceae</taxon>
        <taxon>Alteromonas/Salinimonas group</taxon>
        <taxon>Alteromonas</taxon>
    </lineage>
</organism>
<reference evidence="2" key="1">
    <citation type="journal article" date="2019" name="Int. J. Syst. Evol. Microbiol.">
        <title>The Global Catalogue of Microorganisms (GCM) 10K type strain sequencing project: providing services to taxonomists for standard genome sequencing and annotation.</title>
        <authorList>
            <consortium name="The Broad Institute Genomics Platform"/>
            <consortium name="The Broad Institute Genome Sequencing Center for Infectious Disease"/>
            <person name="Wu L."/>
            <person name="Ma J."/>
        </authorList>
    </citation>
    <scope>NUCLEOTIDE SEQUENCE [LARGE SCALE GENOMIC DNA]</scope>
    <source>
        <strain evidence="2">KCTC 52449</strain>
    </source>
</reference>
<dbReference type="EMBL" id="JBHRSX010000006">
    <property type="protein sequence ID" value="MFC3200541.1"/>
    <property type="molecule type" value="Genomic_DNA"/>
</dbReference>
<keyword evidence="2" id="KW-1185">Reference proteome</keyword>
<evidence type="ECO:0000313" key="2">
    <source>
        <dbReference type="Proteomes" id="UP001595477"/>
    </source>
</evidence>
<proteinExistence type="predicted"/>
<dbReference type="RefSeq" id="WP_241155737.1">
    <property type="nucleotide sequence ID" value="NZ_JBHRSX010000006.1"/>
</dbReference>